<dbReference type="PANTHER" id="PTHR30537">
    <property type="entry name" value="HTH-TYPE TRANSCRIPTIONAL REGULATOR"/>
    <property type="match status" value="1"/>
</dbReference>
<organism evidence="6 7">
    <name type="scientific">Ralstonia pickettii</name>
    <name type="common">Burkholderia pickettii</name>
    <dbReference type="NCBI Taxonomy" id="329"/>
    <lineage>
        <taxon>Bacteria</taxon>
        <taxon>Pseudomonadati</taxon>
        <taxon>Pseudomonadota</taxon>
        <taxon>Betaproteobacteria</taxon>
        <taxon>Burkholderiales</taxon>
        <taxon>Burkholderiaceae</taxon>
        <taxon>Ralstonia</taxon>
    </lineage>
</organism>
<reference evidence="6 7" key="1">
    <citation type="submission" date="2017-12" db="EMBL/GenBank/DDBJ databases">
        <title>Draft genome sequence of Ralstonia pickettii 52.</title>
        <authorList>
            <person name="Zheng B."/>
        </authorList>
    </citation>
    <scope>NUCLEOTIDE SEQUENCE [LARGE SCALE GENOMIC DNA]</scope>
    <source>
        <strain evidence="6 7">52</strain>
    </source>
</reference>
<evidence type="ECO:0000256" key="2">
    <source>
        <dbReference type="ARBA" id="ARBA00023015"/>
    </source>
</evidence>
<evidence type="ECO:0000313" key="7">
    <source>
        <dbReference type="Proteomes" id="UP000234456"/>
    </source>
</evidence>
<keyword evidence="4" id="KW-0804">Transcription</keyword>
<dbReference type="Proteomes" id="UP000234456">
    <property type="component" value="Unassembled WGS sequence"/>
</dbReference>
<dbReference type="SUPFAM" id="SSF53850">
    <property type="entry name" value="Periplasmic binding protein-like II"/>
    <property type="match status" value="1"/>
</dbReference>
<keyword evidence="3" id="KW-0238">DNA-binding</keyword>
<dbReference type="Gene3D" id="3.40.190.290">
    <property type="match status" value="1"/>
</dbReference>
<dbReference type="EMBL" id="PKQE01000002">
    <property type="protein sequence ID" value="PLC42089.1"/>
    <property type="molecule type" value="Genomic_DNA"/>
</dbReference>
<keyword evidence="2" id="KW-0805">Transcription regulation</keyword>
<dbReference type="InterPro" id="IPR000847">
    <property type="entry name" value="LysR_HTH_N"/>
</dbReference>
<evidence type="ECO:0000256" key="1">
    <source>
        <dbReference type="ARBA" id="ARBA00009437"/>
    </source>
</evidence>
<feature type="domain" description="HTH lysR-type" evidence="5">
    <location>
        <begin position="15"/>
        <end position="72"/>
    </location>
</feature>
<dbReference type="Gene3D" id="1.10.10.10">
    <property type="entry name" value="Winged helix-like DNA-binding domain superfamily/Winged helix DNA-binding domain"/>
    <property type="match status" value="1"/>
</dbReference>
<dbReference type="InterPro" id="IPR005119">
    <property type="entry name" value="LysR_subst-bd"/>
</dbReference>
<dbReference type="InterPro" id="IPR036390">
    <property type="entry name" value="WH_DNA-bd_sf"/>
</dbReference>
<gene>
    <name evidence="6" type="ORF">C0Q88_08800</name>
</gene>
<comment type="similarity">
    <text evidence="1">Belongs to the LysR transcriptional regulatory family.</text>
</comment>
<accession>A0A2N4TR15</accession>
<dbReference type="CDD" id="cd08422">
    <property type="entry name" value="PBP2_CrgA_like"/>
    <property type="match status" value="1"/>
</dbReference>
<dbReference type="InterPro" id="IPR058163">
    <property type="entry name" value="LysR-type_TF_proteobact-type"/>
</dbReference>
<sequence>MNNRIQLVSRIKTMDRLDTLEALVVAADAGSFAAAGRRLGKSRDYVSKAVAELEARLDVVLIQRTTRRAALTEAGEAYVREIRPLIDGLRTADRNTVFHARGVRGKISVNAPLMWGQTVLSTYIPGYLESNPDIELELQLSDEISAEPLAKADVTVRLSPSVDAELYSDELGQIKRMLCAAPAYLDRHGALVAPEDLLKHECLLYGNLSSGPTWILKRRGEVVRLPVHGRFSCNNGNVLVNAACAGQGIVTLPEFVAALYVADGRLALVLPGWEPAPLILHAIVAHANAESPRIQSFVGYLRECLSAGATKPASATRRRKLQSNRRTAAT</sequence>
<evidence type="ECO:0000256" key="4">
    <source>
        <dbReference type="ARBA" id="ARBA00023163"/>
    </source>
</evidence>
<dbReference type="Pfam" id="PF00126">
    <property type="entry name" value="HTH_1"/>
    <property type="match status" value="1"/>
</dbReference>
<dbReference type="AlphaFoldDB" id="A0A2N4TR15"/>
<dbReference type="InterPro" id="IPR036388">
    <property type="entry name" value="WH-like_DNA-bd_sf"/>
</dbReference>
<dbReference type="Pfam" id="PF03466">
    <property type="entry name" value="LysR_substrate"/>
    <property type="match status" value="1"/>
</dbReference>
<dbReference type="GO" id="GO:0003700">
    <property type="term" value="F:DNA-binding transcription factor activity"/>
    <property type="evidence" value="ECO:0007669"/>
    <property type="project" value="InterPro"/>
</dbReference>
<dbReference type="SUPFAM" id="SSF46785">
    <property type="entry name" value="Winged helix' DNA-binding domain"/>
    <property type="match status" value="1"/>
</dbReference>
<dbReference type="PROSITE" id="PS50931">
    <property type="entry name" value="HTH_LYSR"/>
    <property type="match status" value="1"/>
</dbReference>
<evidence type="ECO:0000313" key="6">
    <source>
        <dbReference type="EMBL" id="PLC42089.1"/>
    </source>
</evidence>
<protein>
    <recommendedName>
        <fullName evidence="5">HTH lysR-type domain-containing protein</fullName>
    </recommendedName>
</protein>
<dbReference type="GO" id="GO:0006351">
    <property type="term" value="P:DNA-templated transcription"/>
    <property type="evidence" value="ECO:0007669"/>
    <property type="project" value="TreeGrafter"/>
</dbReference>
<dbReference type="OrthoDB" id="8928056at2"/>
<comment type="caution">
    <text evidence="6">The sequence shown here is derived from an EMBL/GenBank/DDBJ whole genome shotgun (WGS) entry which is preliminary data.</text>
</comment>
<dbReference type="GO" id="GO:0043565">
    <property type="term" value="F:sequence-specific DNA binding"/>
    <property type="evidence" value="ECO:0007669"/>
    <property type="project" value="TreeGrafter"/>
</dbReference>
<dbReference type="PANTHER" id="PTHR30537:SF5">
    <property type="entry name" value="HTH-TYPE TRANSCRIPTIONAL ACTIVATOR TTDR-RELATED"/>
    <property type="match status" value="1"/>
</dbReference>
<name>A0A2N4TR15_RALPI</name>
<proteinExistence type="inferred from homology"/>
<evidence type="ECO:0000256" key="3">
    <source>
        <dbReference type="ARBA" id="ARBA00023125"/>
    </source>
</evidence>
<evidence type="ECO:0000259" key="5">
    <source>
        <dbReference type="PROSITE" id="PS50931"/>
    </source>
</evidence>